<keyword evidence="1" id="KW-0614">Plasmid</keyword>
<reference evidence="1 2" key="1">
    <citation type="journal article" date="2009" name="Proc. Natl. Acad. Sci. U.S.A.">
        <title>Characterizing a model human gut microbiota composed of members of its two dominant bacterial phyla.</title>
        <authorList>
            <person name="Mahowald M.A."/>
            <person name="Rey F.E."/>
            <person name="Seedorf H."/>
            <person name="Turnbaugh P.J."/>
            <person name="Fulton R.S."/>
            <person name="Wollam A."/>
            <person name="Shah N."/>
            <person name="Wang C."/>
            <person name="Magrini V."/>
            <person name="Wilson R.K."/>
            <person name="Cantarel B.L."/>
            <person name="Coutinho P.M."/>
            <person name="Henrissat B."/>
            <person name="Crock L.W."/>
            <person name="Russell A."/>
            <person name="Verberkmoes N.C."/>
            <person name="Hettich R.L."/>
            <person name="Gordon J.I."/>
        </authorList>
    </citation>
    <scope>NUCLEOTIDE SEQUENCE [LARGE SCALE GENOMIC DNA]</scope>
    <source>
        <strain evidence="2">ATCC 27750 / DSM 3376 / VPI C15-48 / C15-B4</strain>
        <plasmid evidence="1">unnamed</plasmid>
    </source>
</reference>
<evidence type="ECO:0000313" key="2">
    <source>
        <dbReference type="Proteomes" id="UP000001476"/>
    </source>
</evidence>
<accession>C4Z682</accession>
<evidence type="ECO:0000313" key="1">
    <source>
        <dbReference type="EMBL" id="ACR73474.1"/>
    </source>
</evidence>
<gene>
    <name evidence="1" type="ordered locus">EUBELI_20329</name>
</gene>
<dbReference type="HOGENOM" id="CLU_3168200_0_0_9"/>
<protein>
    <submittedName>
        <fullName evidence="1">Uncharacterized protein</fullName>
    </submittedName>
</protein>
<organism evidence="1 2">
    <name type="scientific">Lachnospira eligens (strain ATCC 27750 / DSM 3376 / VPI C15-48 / C15-B4)</name>
    <name type="common">Eubacterium eligens</name>
    <dbReference type="NCBI Taxonomy" id="515620"/>
    <lineage>
        <taxon>Bacteria</taxon>
        <taxon>Bacillati</taxon>
        <taxon>Bacillota</taxon>
        <taxon>Clostridia</taxon>
        <taxon>Lachnospirales</taxon>
        <taxon>Lachnospiraceae</taxon>
        <taxon>Lachnospira</taxon>
    </lineage>
</organism>
<dbReference type="Proteomes" id="UP000001476">
    <property type="component" value="Plasmid pEubeli2"/>
</dbReference>
<keyword evidence="2" id="KW-1185">Reference proteome</keyword>
<dbReference type="KEGG" id="eel:EUBELI_20329"/>
<name>C4Z682_LACE2</name>
<sequence length="47" mass="5156">MGRQLKAGDHTVLVDYNLGGVSRRYVVLKRLAEKTVGGRRHLGSSGF</sequence>
<proteinExistence type="predicted"/>
<dbReference type="AlphaFoldDB" id="C4Z682"/>
<geneLocation type="plasmid" evidence="2">
    <name>pEubeli2</name>
</geneLocation>
<dbReference type="EMBL" id="CP001106">
    <property type="protein sequence ID" value="ACR73474.1"/>
    <property type="molecule type" value="Genomic_DNA"/>
</dbReference>